<evidence type="ECO:0000313" key="1">
    <source>
        <dbReference type="EMBL" id="MFC3147510.1"/>
    </source>
</evidence>
<dbReference type="Proteomes" id="UP001595556">
    <property type="component" value="Unassembled WGS sequence"/>
</dbReference>
<sequence>MYQREIFAGKRKSLIAEQSLPGTDEEEKPGVTEALRPSAGWKTLTATLFRVSYMAKDRQADERL</sequence>
<proteinExistence type="predicted"/>
<comment type="caution">
    <text evidence="1">The sequence shown here is derived from an EMBL/GenBank/DDBJ whole genome shotgun (WGS) entry which is preliminary data.</text>
</comment>
<name>A0ABV7H147_9BURK</name>
<evidence type="ECO:0000313" key="2">
    <source>
        <dbReference type="Proteomes" id="UP001595556"/>
    </source>
</evidence>
<reference evidence="2" key="1">
    <citation type="journal article" date="2019" name="Int. J. Syst. Evol. Microbiol.">
        <title>The Global Catalogue of Microorganisms (GCM) 10K type strain sequencing project: providing services to taxonomists for standard genome sequencing and annotation.</title>
        <authorList>
            <consortium name="The Broad Institute Genomics Platform"/>
            <consortium name="The Broad Institute Genome Sequencing Center for Infectious Disease"/>
            <person name="Wu L."/>
            <person name="Ma J."/>
        </authorList>
    </citation>
    <scope>NUCLEOTIDE SEQUENCE [LARGE SCALE GENOMIC DNA]</scope>
    <source>
        <strain evidence="2">KCTC 52168</strain>
    </source>
</reference>
<accession>A0ABV7H147</accession>
<dbReference type="RefSeq" id="WP_377302687.1">
    <property type="nucleotide sequence ID" value="NZ_CP180191.1"/>
</dbReference>
<dbReference type="EMBL" id="JBHRTI010000004">
    <property type="protein sequence ID" value="MFC3147510.1"/>
    <property type="molecule type" value="Genomic_DNA"/>
</dbReference>
<keyword evidence="2" id="KW-1185">Reference proteome</keyword>
<gene>
    <name evidence="1" type="ORF">ACFOEN_07635</name>
</gene>
<organism evidence="1 2">
    <name type="scientific">Piscinibacterium candidicorallinum</name>
    <dbReference type="NCBI Taxonomy" id="1793872"/>
    <lineage>
        <taxon>Bacteria</taxon>
        <taxon>Pseudomonadati</taxon>
        <taxon>Pseudomonadota</taxon>
        <taxon>Betaproteobacteria</taxon>
        <taxon>Burkholderiales</taxon>
        <taxon>Piscinibacterium</taxon>
    </lineage>
</organism>
<protein>
    <submittedName>
        <fullName evidence="1">Uncharacterized protein</fullName>
    </submittedName>
</protein>